<dbReference type="Proteomes" id="UP000075615">
    <property type="component" value="Unassembled WGS sequence"/>
</dbReference>
<dbReference type="OrthoDB" id="9781059at2"/>
<keyword evidence="1" id="KW-0812">Transmembrane</keyword>
<feature type="transmembrane region" description="Helical" evidence="1">
    <location>
        <begin position="33"/>
        <end position="55"/>
    </location>
</feature>
<organism evidence="3 4">
    <name type="scientific">Roseivirga echinicomitans</name>
    <dbReference type="NCBI Taxonomy" id="296218"/>
    <lineage>
        <taxon>Bacteria</taxon>
        <taxon>Pseudomonadati</taxon>
        <taxon>Bacteroidota</taxon>
        <taxon>Cytophagia</taxon>
        <taxon>Cytophagales</taxon>
        <taxon>Roseivirgaceae</taxon>
        <taxon>Roseivirga</taxon>
    </lineage>
</organism>
<feature type="transmembrane region" description="Helical" evidence="1">
    <location>
        <begin position="67"/>
        <end position="93"/>
    </location>
</feature>
<comment type="caution">
    <text evidence="3">The sequence shown here is derived from an EMBL/GenBank/DDBJ whole genome shotgun (WGS) entry which is preliminary data.</text>
</comment>
<feature type="transmembrane region" description="Helical" evidence="1">
    <location>
        <begin position="108"/>
        <end position="128"/>
    </location>
</feature>
<dbReference type="GO" id="GO:0000156">
    <property type="term" value="F:phosphorelay response regulator activity"/>
    <property type="evidence" value="ECO:0007669"/>
    <property type="project" value="InterPro"/>
</dbReference>
<evidence type="ECO:0000259" key="2">
    <source>
        <dbReference type="PROSITE" id="PS50930"/>
    </source>
</evidence>
<dbReference type="InterPro" id="IPR046947">
    <property type="entry name" value="LytR-like"/>
</dbReference>
<dbReference type="AlphaFoldDB" id="A0A150XJ16"/>
<name>A0A150XJ16_9BACT</name>
<evidence type="ECO:0000313" key="3">
    <source>
        <dbReference type="EMBL" id="KYG78728.1"/>
    </source>
</evidence>
<keyword evidence="1" id="KW-1133">Transmembrane helix</keyword>
<proteinExistence type="predicted"/>
<dbReference type="PANTHER" id="PTHR37299">
    <property type="entry name" value="TRANSCRIPTIONAL REGULATOR-RELATED"/>
    <property type="match status" value="1"/>
</dbReference>
<dbReference type="STRING" id="296218.AWN68_03595"/>
<dbReference type="EMBL" id="LRDB01000012">
    <property type="protein sequence ID" value="KYG78728.1"/>
    <property type="molecule type" value="Genomic_DNA"/>
</dbReference>
<dbReference type="Gene3D" id="2.40.50.1020">
    <property type="entry name" value="LytTr DNA-binding domain"/>
    <property type="match status" value="1"/>
</dbReference>
<sequence>MIKYSRQVIFWVLVFFFLNLLFGLKWSNYLDSFYFTSMLMPVAIATSYFFNLFLVPRYLETKKHFWFVLYTFYTVVGSVFLTGLIAMGAFIFLTDFDKNRMSPIAGDVMQLGVIIYFIVILFSFIRVYRLNLKREARITALEEANQKNLLQTITVRSNREAVSISIDDILYVESLADYVKINTDAGVVITKEKISGLEKMLPEWFIRIHRSFLVNKNKVQAFGHDYVKVQAQQIPIGRKYKKEALEGMKSDNILSQ</sequence>
<dbReference type="SMART" id="SM00850">
    <property type="entry name" value="LytTR"/>
    <property type="match status" value="1"/>
</dbReference>
<dbReference type="RefSeq" id="WP_068414305.1">
    <property type="nucleotide sequence ID" value="NZ_LRDB01000012.1"/>
</dbReference>
<keyword evidence="1" id="KW-0472">Membrane</keyword>
<evidence type="ECO:0000313" key="4">
    <source>
        <dbReference type="Proteomes" id="UP000075615"/>
    </source>
</evidence>
<dbReference type="PROSITE" id="PS50930">
    <property type="entry name" value="HTH_LYTTR"/>
    <property type="match status" value="1"/>
</dbReference>
<keyword evidence="4" id="KW-1185">Reference proteome</keyword>
<dbReference type="Pfam" id="PF04397">
    <property type="entry name" value="LytTR"/>
    <property type="match status" value="1"/>
</dbReference>
<protein>
    <recommendedName>
        <fullName evidence="2">HTH LytTR-type domain-containing protein</fullName>
    </recommendedName>
</protein>
<gene>
    <name evidence="3" type="ORF">AWN68_03595</name>
</gene>
<dbReference type="PANTHER" id="PTHR37299:SF1">
    <property type="entry name" value="STAGE 0 SPORULATION PROTEIN A HOMOLOG"/>
    <property type="match status" value="1"/>
</dbReference>
<feature type="domain" description="HTH LytTR-type" evidence="2">
    <location>
        <begin position="153"/>
        <end position="220"/>
    </location>
</feature>
<evidence type="ECO:0000256" key="1">
    <source>
        <dbReference type="SAM" id="Phobius"/>
    </source>
</evidence>
<dbReference type="InterPro" id="IPR007492">
    <property type="entry name" value="LytTR_DNA-bd_dom"/>
</dbReference>
<dbReference type="GO" id="GO:0003677">
    <property type="term" value="F:DNA binding"/>
    <property type="evidence" value="ECO:0007669"/>
    <property type="project" value="InterPro"/>
</dbReference>
<reference evidence="3 4" key="1">
    <citation type="submission" date="2016-01" db="EMBL/GenBank/DDBJ databases">
        <title>Genome sequencing of Roseivirga echinicomitans KMM 6058.</title>
        <authorList>
            <person name="Selvaratnam C."/>
            <person name="Thevarajoo S."/>
            <person name="Goh K.M."/>
            <person name="Ee R."/>
            <person name="Chan K.-G."/>
            <person name="Chong C.S."/>
        </authorList>
    </citation>
    <scope>NUCLEOTIDE SEQUENCE [LARGE SCALE GENOMIC DNA]</scope>
    <source>
        <strain evidence="3 4">KMM 6058</strain>
    </source>
</reference>
<accession>A0A150XJ16</accession>